<evidence type="ECO:0000256" key="1">
    <source>
        <dbReference type="SAM" id="MobiDB-lite"/>
    </source>
</evidence>
<feature type="compositionally biased region" description="Polar residues" evidence="1">
    <location>
        <begin position="146"/>
        <end position="168"/>
    </location>
</feature>
<protein>
    <recommendedName>
        <fullName evidence="4">C-type lectin domain-containing protein</fullName>
    </recommendedName>
</protein>
<reference evidence="2 3" key="1">
    <citation type="submission" date="2018-11" db="EMBL/GenBank/DDBJ databases">
        <authorList>
            <consortium name="Pathogen Informatics"/>
        </authorList>
    </citation>
    <scope>NUCLEOTIDE SEQUENCE [LARGE SCALE GENOMIC DNA]</scope>
</reference>
<accession>A0A3P7LT29</accession>
<dbReference type="AlphaFoldDB" id="A0A3P7LT29"/>
<feature type="region of interest" description="Disordered" evidence="1">
    <location>
        <begin position="138"/>
        <end position="168"/>
    </location>
</feature>
<gene>
    <name evidence="2" type="ORF">SVUK_LOCUS17256</name>
</gene>
<organism evidence="2 3">
    <name type="scientific">Strongylus vulgaris</name>
    <name type="common">Blood worm</name>
    <dbReference type="NCBI Taxonomy" id="40348"/>
    <lineage>
        <taxon>Eukaryota</taxon>
        <taxon>Metazoa</taxon>
        <taxon>Ecdysozoa</taxon>
        <taxon>Nematoda</taxon>
        <taxon>Chromadorea</taxon>
        <taxon>Rhabditida</taxon>
        <taxon>Rhabditina</taxon>
        <taxon>Rhabditomorpha</taxon>
        <taxon>Strongyloidea</taxon>
        <taxon>Strongylidae</taxon>
        <taxon>Strongylus</taxon>
    </lineage>
</organism>
<keyword evidence="3" id="KW-1185">Reference proteome</keyword>
<dbReference type="Proteomes" id="UP000270094">
    <property type="component" value="Unassembled WGS sequence"/>
</dbReference>
<sequence>MRRIHKASVRADRHQGADNLSILMRNPASEKSLVTTQNRNIVRIINDDEDKYGKWDSSDCSLEASAFICKKPAEKGECETEAGRGGSTKASTKTEEHRTTRSEQEFGRTTFAHEVKTTPETEEHRITTPEQEFGRTTFAHEVKTTPPKNSDFRSTLQPGSDGIRSTTPSEEICVEPEDDCCNKCCPEDIVRDLGCYPDYMV</sequence>
<proteinExistence type="predicted"/>
<feature type="region of interest" description="Disordered" evidence="1">
    <location>
        <begin position="74"/>
        <end position="104"/>
    </location>
</feature>
<evidence type="ECO:0000313" key="3">
    <source>
        <dbReference type="Proteomes" id="UP000270094"/>
    </source>
</evidence>
<evidence type="ECO:0008006" key="4">
    <source>
        <dbReference type="Google" id="ProtNLM"/>
    </source>
</evidence>
<feature type="compositionally biased region" description="Basic and acidic residues" evidence="1">
    <location>
        <begin position="92"/>
        <end position="104"/>
    </location>
</feature>
<evidence type="ECO:0000313" key="2">
    <source>
        <dbReference type="EMBL" id="VDM82258.1"/>
    </source>
</evidence>
<name>A0A3P7LT29_STRVU</name>
<dbReference type="EMBL" id="UYYB01116740">
    <property type="protein sequence ID" value="VDM82258.1"/>
    <property type="molecule type" value="Genomic_DNA"/>
</dbReference>